<keyword evidence="3" id="KW-1185">Reference proteome</keyword>
<dbReference type="OrthoDB" id="2642000at2759"/>
<evidence type="ECO:0000313" key="2">
    <source>
        <dbReference type="EMBL" id="KAG2121042.1"/>
    </source>
</evidence>
<evidence type="ECO:0008006" key="4">
    <source>
        <dbReference type="Google" id="ProtNLM"/>
    </source>
</evidence>
<dbReference type="Proteomes" id="UP000823399">
    <property type="component" value="Unassembled WGS sequence"/>
</dbReference>
<proteinExistence type="predicted"/>
<dbReference type="GeneID" id="64703078"/>
<feature type="compositionally biased region" description="Low complexity" evidence="1">
    <location>
        <begin position="116"/>
        <end position="126"/>
    </location>
</feature>
<comment type="caution">
    <text evidence="2">The sequence shown here is derived from an EMBL/GenBank/DDBJ whole genome shotgun (WGS) entry which is preliminary data.</text>
</comment>
<dbReference type="EMBL" id="JABBWM010000001">
    <property type="protein sequence ID" value="KAG2121042.1"/>
    <property type="molecule type" value="Genomic_DNA"/>
</dbReference>
<evidence type="ECO:0000256" key="1">
    <source>
        <dbReference type="SAM" id="MobiDB-lite"/>
    </source>
</evidence>
<protein>
    <recommendedName>
        <fullName evidence="4">Fungal-type protein kinase domain-containing protein</fullName>
    </recommendedName>
</protein>
<dbReference type="AlphaFoldDB" id="A0A9P7K2J1"/>
<gene>
    <name evidence="2" type="ORF">F5147DRAFT_766906</name>
</gene>
<reference evidence="2" key="1">
    <citation type="journal article" date="2020" name="New Phytol.">
        <title>Comparative genomics reveals dynamic genome evolution in host specialist ectomycorrhizal fungi.</title>
        <authorList>
            <person name="Lofgren L.A."/>
            <person name="Nguyen N.H."/>
            <person name="Vilgalys R."/>
            <person name="Ruytinx J."/>
            <person name="Liao H.L."/>
            <person name="Branco S."/>
            <person name="Kuo A."/>
            <person name="LaButti K."/>
            <person name="Lipzen A."/>
            <person name="Andreopoulos W."/>
            <person name="Pangilinan J."/>
            <person name="Riley R."/>
            <person name="Hundley H."/>
            <person name="Na H."/>
            <person name="Barry K."/>
            <person name="Grigoriev I.V."/>
            <person name="Stajich J.E."/>
            <person name="Kennedy P.G."/>
        </authorList>
    </citation>
    <scope>NUCLEOTIDE SEQUENCE</scope>
    <source>
        <strain evidence="2">FC423</strain>
    </source>
</reference>
<sequence>MELMFGANGNIVEHRACDDLESFFWILWIMSVNYDGPFNVTRDWADIEHLVTKLATEEDNSTVDLHNTKFSQHVQLREESVPLIGAQVPGYTSWMKDMFPTTTISTPVTTTPPPISTSASTSNPAPVETVAQRLHKGLRAQHKFVRDMWKHQLIDNKKAHLYCVGDFTSLNVPAWAKPGGHVMEYCEVAMEKVTMSWEMMKALITLYFAKPPFLEGMERLHSLFKGITSTREGKVFWTPPQHVPTHDKVTCILEDMLESIKGYDTYTDALQIKDGRQRYEEFLRHGHFPSFPTVTVVENKRKRSLKVAGNLNRSSNSIALGSMVTPASIVSCASKRGVESLELMNGGGPPQKNPCTK</sequence>
<feature type="region of interest" description="Disordered" evidence="1">
    <location>
        <begin position="106"/>
        <end position="126"/>
    </location>
</feature>
<name>A0A9P7K2J1_9AGAM</name>
<accession>A0A9P7K2J1</accession>
<organism evidence="2 3">
    <name type="scientific">Suillus discolor</name>
    <dbReference type="NCBI Taxonomy" id="1912936"/>
    <lineage>
        <taxon>Eukaryota</taxon>
        <taxon>Fungi</taxon>
        <taxon>Dikarya</taxon>
        <taxon>Basidiomycota</taxon>
        <taxon>Agaricomycotina</taxon>
        <taxon>Agaricomycetes</taxon>
        <taxon>Agaricomycetidae</taxon>
        <taxon>Boletales</taxon>
        <taxon>Suillineae</taxon>
        <taxon>Suillaceae</taxon>
        <taxon>Suillus</taxon>
    </lineage>
</organism>
<evidence type="ECO:0000313" key="3">
    <source>
        <dbReference type="Proteomes" id="UP000823399"/>
    </source>
</evidence>
<dbReference type="RefSeq" id="XP_041300418.1">
    <property type="nucleotide sequence ID" value="XM_041440819.1"/>
</dbReference>